<evidence type="ECO:0000256" key="1">
    <source>
        <dbReference type="ARBA" id="ARBA00004141"/>
    </source>
</evidence>
<comment type="similarity">
    <text evidence="7 8">Belongs to the MPDU1 (TC 2.A.43.3) family.</text>
</comment>
<keyword evidence="2" id="KW-0813">Transport</keyword>
<dbReference type="InterPro" id="IPR006603">
    <property type="entry name" value="PQ-loop_rpt"/>
</dbReference>
<feature type="transmembrane region" description="Helical" evidence="9">
    <location>
        <begin position="33"/>
        <end position="54"/>
    </location>
</feature>
<keyword evidence="11" id="KW-1185">Reference proteome</keyword>
<dbReference type="GO" id="GO:0016020">
    <property type="term" value="C:membrane"/>
    <property type="evidence" value="ECO:0007669"/>
    <property type="project" value="UniProtKB-SubCell"/>
</dbReference>
<proteinExistence type="inferred from homology"/>
<evidence type="ECO:0000256" key="4">
    <source>
        <dbReference type="ARBA" id="ARBA00022737"/>
    </source>
</evidence>
<name>A0AAW1PPE7_9CHLO</name>
<dbReference type="Proteomes" id="UP001489004">
    <property type="component" value="Unassembled WGS sequence"/>
</dbReference>
<evidence type="ECO:0000256" key="8">
    <source>
        <dbReference type="PIRNR" id="PIRNR023381"/>
    </source>
</evidence>
<evidence type="ECO:0000256" key="9">
    <source>
        <dbReference type="SAM" id="Phobius"/>
    </source>
</evidence>
<accession>A0AAW1PPE7</accession>
<feature type="transmembrane region" description="Helical" evidence="9">
    <location>
        <begin position="74"/>
        <end position="96"/>
    </location>
</feature>
<keyword evidence="5 8" id="KW-1133">Transmembrane helix</keyword>
<evidence type="ECO:0000313" key="11">
    <source>
        <dbReference type="Proteomes" id="UP001489004"/>
    </source>
</evidence>
<feature type="transmembrane region" description="Helical" evidence="9">
    <location>
        <begin position="203"/>
        <end position="223"/>
    </location>
</feature>
<evidence type="ECO:0000256" key="5">
    <source>
        <dbReference type="ARBA" id="ARBA00022989"/>
    </source>
</evidence>
<evidence type="ECO:0000256" key="7">
    <source>
        <dbReference type="ARBA" id="ARBA00038475"/>
    </source>
</evidence>
<comment type="caution">
    <text evidence="10">The sequence shown here is derived from an EMBL/GenBank/DDBJ whole genome shotgun (WGS) entry which is preliminary data.</text>
</comment>
<dbReference type="SMART" id="SM00679">
    <property type="entry name" value="CTNS"/>
    <property type="match status" value="2"/>
</dbReference>
<dbReference type="EMBL" id="JALJOR010000009">
    <property type="protein sequence ID" value="KAK9811878.1"/>
    <property type="molecule type" value="Genomic_DNA"/>
</dbReference>
<dbReference type="PIRSF" id="PIRSF023381">
    <property type="entry name" value="MannP-dilichol_defect-1p"/>
    <property type="match status" value="1"/>
</dbReference>
<evidence type="ECO:0000256" key="6">
    <source>
        <dbReference type="ARBA" id="ARBA00023136"/>
    </source>
</evidence>
<dbReference type="Pfam" id="PF04193">
    <property type="entry name" value="PQ-loop"/>
    <property type="match status" value="2"/>
</dbReference>
<dbReference type="Gene3D" id="1.20.1280.290">
    <property type="match status" value="2"/>
</dbReference>
<dbReference type="AlphaFoldDB" id="A0AAW1PPE7"/>
<evidence type="ECO:0000256" key="3">
    <source>
        <dbReference type="ARBA" id="ARBA00022692"/>
    </source>
</evidence>
<dbReference type="InterPro" id="IPR016817">
    <property type="entry name" value="MannP-dilichol_defect-1"/>
</dbReference>
<evidence type="ECO:0000256" key="2">
    <source>
        <dbReference type="ARBA" id="ARBA00022448"/>
    </source>
</evidence>
<gene>
    <name evidence="10" type="ORF">WJX72_011664</name>
</gene>
<keyword evidence="4" id="KW-0677">Repeat</keyword>
<keyword evidence="6 8" id="KW-0472">Membrane</keyword>
<dbReference type="PANTHER" id="PTHR12226:SF2">
    <property type="entry name" value="MANNOSE-P-DOLICHOL UTILIZATION DEFECT 1 PROTEIN"/>
    <property type="match status" value="1"/>
</dbReference>
<evidence type="ECO:0000313" key="10">
    <source>
        <dbReference type="EMBL" id="KAK9811878.1"/>
    </source>
</evidence>
<keyword evidence="3 8" id="KW-0812">Transmembrane</keyword>
<sequence length="239" mass="25724">MAEVVPLMEASIGYLLKGKLPPSAVLAPLLSKVLGYTILVFSCIVKVPQILTLLRVKSAEGLSSFSFEMEQIGLAIHTAYGFILGLPISAFGEAAVLLLQNTVLLLLIYQFSRAQLVRPLALTSLFAVAGGYLLSGGITKDIITRAYDLNNVIFIVARVPQIIQNFKARSTGHLSMVTFVANVAGCLIRIFTSIQEGGGITMVRGFVIGLALNLTILLQILYYGRAKSSHKQAAKKKAN</sequence>
<protein>
    <recommendedName>
        <fullName evidence="8">Mannose-P-dolichol utilization defect 1 protein homolog</fullName>
    </recommendedName>
</protein>
<organism evidence="10 11">
    <name type="scientific">[Myrmecia] bisecta</name>
    <dbReference type="NCBI Taxonomy" id="41462"/>
    <lineage>
        <taxon>Eukaryota</taxon>
        <taxon>Viridiplantae</taxon>
        <taxon>Chlorophyta</taxon>
        <taxon>core chlorophytes</taxon>
        <taxon>Trebouxiophyceae</taxon>
        <taxon>Trebouxiales</taxon>
        <taxon>Trebouxiaceae</taxon>
        <taxon>Myrmecia</taxon>
    </lineage>
</organism>
<feature type="transmembrane region" description="Helical" evidence="9">
    <location>
        <begin position="174"/>
        <end position="191"/>
    </location>
</feature>
<reference evidence="10 11" key="1">
    <citation type="journal article" date="2024" name="Nat. Commun.">
        <title>Phylogenomics reveals the evolutionary origins of lichenization in chlorophyte algae.</title>
        <authorList>
            <person name="Puginier C."/>
            <person name="Libourel C."/>
            <person name="Otte J."/>
            <person name="Skaloud P."/>
            <person name="Haon M."/>
            <person name="Grisel S."/>
            <person name="Petersen M."/>
            <person name="Berrin J.G."/>
            <person name="Delaux P.M."/>
            <person name="Dal Grande F."/>
            <person name="Keller J."/>
        </authorList>
    </citation>
    <scope>NUCLEOTIDE SEQUENCE [LARGE SCALE GENOMIC DNA]</scope>
    <source>
        <strain evidence="10 11">SAG 2043</strain>
    </source>
</reference>
<comment type="subcellular location">
    <subcellularLocation>
        <location evidence="1 8">Membrane</location>
        <topology evidence="1 8">Multi-pass membrane protein</topology>
    </subcellularLocation>
</comment>
<feature type="transmembrane region" description="Helical" evidence="9">
    <location>
        <begin position="116"/>
        <end position="135"/>
    </location>
</feature>
<dbReference type="PANTHER" id="PTHR12226">
    <property type="entry name" value="MANNOSE-P-DOLICHOL UTILIZATION DEFECT 1 LEC35 -RELATED"/>
    <property type="match status" value="1"/>
</dbReference>